<dbReference type="PANTHER" id="PTHR11136:SF0">
    <property type="entry name" value="DIHYDROFOLATE SYNTHETASE-RELATED"/>
    <property type="match status" value="1"/>
</dbReference>
<keyword evidence="7" id="KW-0554">One-carbon metabolism</keyword>
<evidence type="ECO:0000313" key="9">
    <source>
        <dbReference type="Proteomes" id="UP000054342"/>
    </source>
</evidence>
<dbReference type="RefSeq" id="XP_013313277.1">
    <property type="nucleotide sequence ID" value="XM_013457823.1"/>
</dbReference>
<sequence length="456" mass="49509">MINLGLQRISALLNPLFTTYPNTLPWKAIHIAGTNGKGSVASLVSTFLSNSGYSVGRFTSPHLIDRWDCITLNQRVVERDRFLAAEAKVRERSARDNVGASEFEVLTATAFELFTDEKVDVAVVECGLGGRLDATNILRQGDVLVSVLAKVGLDHTEFLGDTIEKVAREKTGIFKAGVPVVVDGSNAPEVLDVVRQRMAALGSSEGAFVLDEQQSSVLLSKSVARLGLAKHQEQNLRTAWTAYYLAEQRMADVRSREGTKPGIDSMHNINRTEQKISELIRLAQASLRGRLEWLTLPPHFLPPELDDRQTQAKVLLDGAHNPQSAYALASYVDTNVRGTSGHMTWVIAVKNDKEVRTILSILLRPQDNVVTCSFGQVDGMPWVKSMDAVALAEIVRESSPTTGIVEAAESGSVKAAITRAVRIAGQGPICVAGSLYLVGDVLRLMKNAEEAAEEGP</sequence>
<keyword evidence="4 7" id="KW-0547">Nucleotide-binding</keyword>
<evidence type="ECO:0000313" key="8">
    <source>
        <dbReference type="EMBL" id="KIW52693.1"/>
    </source>
</evidence>
<gene>
    <name evidence="8" type="ORF">PV05_08318</name>
</gene>
<dbReference type="Proteomes" id="UP000054342">
    <property type="component" value="Unassembled WGS sequence"/>
</dbReference>
<keyword evidence="6" id="KW-0460">Magnesium</keyword>
<evidence type="ECO:0000256" key="1">
    <source>
        <dbReference type="ARBA" id="ARBA00008276"/>
    </source>
</evidence>
<name>A0A0D2EBF4_9EURO</name>
<dbReference type="PROSITE" id="PS01012">
    <property type="entry name" value="FOLYLPOLYGLU_SYNT_2"/>
    <property type="match status" value="1"/>
</dbReference>
<reference evidence="8 9" key="1">
    <citation type="submission" date="2015-01" db="EMBL/GenBank/DDBJ databases">
        <title>The Genome Sequence of Exophiala xenobiotica CBS118157.</title>
        <authorList>
            <consortium name="The Broad Institute Genomics Platform"/>
            <person name="Cuomo C."/>
            <person name="de Hoog S."/>
            <person name="Gorbushina A."/>
            <person name="Stielow B."/>
            <person name="Teixiera M."/>
            <person name="Abouelleil A."/>
            <person name="Chapman S.B."/>
            <person name="Priest M."/>
            <person name="Young S.K."/>
            <person name="Wortman J."/>
            <person name="Nusbaum C."/>
            <person name="Birren B."/>
        </authorList>
    </citation>
    <scope>NUCLEOTIDE SEQUENCE [LARGE SCALE GENOMIC DNA]</scope>
    <source>
        <strain evidence="8 9">CBS 118157</strain>
    </source>
</reference>
<dbReference type="InterPro" id="IPR036565">
    <property type="entry name" value="Mur-like_cat_sf"/>
</dbReference>
<evidence type="ECO:0000256" key="5">
    <source>
        <dbReference type="ARBA" id="ARBA00022840"/>
    </source>
</evidence>
<evidence type="ECO:0000256" key="6">
    <source>
        <dbReference type="ARBA" id="ARBA00022842"/>
    </source>
</evidence>
<dbReference type="GO" id="GO:0005829">
    <property type="term" value="C:cytosol"/>
    <property type="evidence" value="ECO:0007669"/>
    <property type="project" value="TreeGrafter"/>
</dbReference>
<dbReference type="EC" id="6.3.2.12" evidence="7"/>
<dbReference type="InterPro" id="IPR001645">
    <property type="entry name" value="Folylpolyglutamate_synth"/>
</dbReference>
<dbReference type="PIRSF" id="PIRSF001563">
    <property type="entry name" value="Folylpolyglu_synth"/>
    <property type="match status" value="1"/>
</dbReference>
<dbReference type="GO" id="GO:0005524">
    <property type="term" value="F:ATP binding"/>
    <property type="evidence" value="ECO:0007669"/>
    <property type="project" value="UniProtKB-KW"/>
</dbReference>
<dbReference type="GO" id="GO:0006730">
    <property type="term" value="P:one-carbon metabolic process"/>
    <property type="evidence" value="ECO:0007669"/>
    <property type="project" value="UniProtKB-KW"/>
</dbReference>
<dbReference type="GO" id="GO:0004326">
    <property type="term" value="F:tetrahydrofolylpolyglutamate synthase activity"/>
    <property type="evidence" value="ECO:0007669"/>
    <property type="project" value="InterPro"/>
</dbReference>
<comment type="pathway">
    <text evidence="7">Cofactor biosynthesis; tetrahydrofolylpolyglutamate biosynthesis.</text>
</comment>
<accession>A0A0D2EBF4</accession>
<keyword evidence="5 7" id="KW-0067">ATP-binding</keyword>
<dbReference type="NCBIfam" id="TIGR01499">
    <property type="entry name" value="folC"/>
    <property type="match status" value="1"/>
</dbReference>
<evidence type="ECO:0000256" key="4">
    <source>
        <dbReference type="ARBA" id="ARBA00022741"/>
    </source>
</evidence>
<dbReference type="GO" id="GO:0008841">
    <property type="term" value="F:dihydrofolate synthase activity"/>
    <property type="evidence" value="ECO:0007669"/>
    <property type="project" value="UniProtKB-EC"/>
</dbReference>
<dbReference type="EMBL" id="KN847321">
    <property type="protein sequence ID" value="KIW52693.1"/>
    <property type="molecule type" value="Genomic_DNA"/>
</dbReference>
<dbReference type="GO" id="GO:0005739">
    <property type="term" value="C:mitochondrion"/>
    <property type="evidence" value="ECO:0007669"/>
    <property type="project" value="TreeGrafter"/>
</dbReference>
<dbReference type="SUPFAM" id="SSF53623">
    <property type="entry name" value="MurD-like peptide ligases, catalytic domain"/>
    <property type="match status" value="1"/>
</dbReference>
<dbReference type="InterPro" id="IPR018109">
    <property type="entry name" value="Folylpolyglutamate_synth_CS"/>
</dbReference>
<keyword evidence="3" id="KW-0479">Metal-binding</keyword>
<dbReference type="UniPathway" id="UPA00850"/>
<organism evidence="8 9">
    <name type="scientific">Exophiala xenobiotica</name>
    <dbReference type="NCBI Taxonomy" id="348802"/>
    <lineage>
        <taxon>Eukaryota</taxon>
        <taxon>Fungi</taxon>
        <taxon>Dikarya</taxon>
        <taxon>Ascomycota</taxon>
        <taxon>Pezizomycotina</taxon>
        <taxon>Eurotiomycetes</taxon>
        <taxon>Chaetothyriomycetidae</taxon>
        <taxon>Chaetothyriales</taxon>
        <taxon>Herpotrichiellaceae</taxon>
        <taxon>Exophiala</taxon>
    </lineage>
</organism>
<evidence type="ECO:0000256" key="7">
    <source>
        <dbReference type="PIRNR" id="PIRNR001563"/>
    </source>
</evidence>
<keyword evidence="2 7" id="KW-0436">Ligase</keyword>
<protein>
    <recommendedName>
        <fullName evidence="7">Dihydrofolate synthetase</fullName>
        <ecNumber evidence="7">6.3.2.12</ecNumber>
    </recommendedName>
</protein>
<dbReference type="Gene3D" id="3.90.190.20">
    <property type="entry name" value="Mur ligase, C-terminal domain"/>
    <property type="match status" value="1"/>
</dbReference>
<dbReference type="STRING" id="348802.A0A0D2EBF4"/>
<dbReference type="HOGENOM" id="CLU_015869_2_0_1"/>
<comment type="similarity">
    <text evidence="1 7">Belongs to the folylpolyglutamate synthase family.</text>
</comment>
<evidence type="ECO:0000256" key="2">
    <source>
        <dbReference type="ARBA" id="ARBA00022598"/>
    </source>
</evidence>
<dbReference type="AlphaFoldDB" id="A0A0D2EBF4"/>
<dbReference type="SUPFAM" id="SSF53244">
    <property type="entry name" value="MurD-like peptide ligases, peptide-binding domain"/>
    <property type="match status" value="1"/>
</dbReference>
<dbReference type="GeneID" id="25330226"/>
<dbReference type="OrthoDB" id="5212574at2759"/>
<dbReference type="PANTHER" id="PTHR11136">
    <property type="entry name" value="FOLYLPOLYGLUTAMATE SYNTHASE-RELATED"/>
    <property type="match status" value="1"/>
</dbReference>
<dbReference type="GO" id="GO:0046872">
    <property type="term" value="F:metal ion binding"/>
    <property type="evidence" value="ECO:0007669"/>
    <property type="project" value="UniProtKB-KW"/>
</dbReference>
<dbReference type="Gene3D" id="3.40.1190.10">
    <property type="entry name" value="Mur-like, catalytic domain"/>
    <property type="match status" value="1"/>
</dbReference>
<comment type="catalytic activity">
    <reaction evidence="7">
        <text>7,8-dihydropteroate + L-glutamate + ATP = 7,8-dihydrofolate + ADP + phosphate + H(+)</text>
        <dbReference type="Rhea" id="RHEA:23584"/>
        <dbReference type="ChEBI" id="CHEBI:15378"/>
        <dbReference type="ChEBI" id="CHEBI:17839"/>
        <dbReference type="ChEBI" id="CHEBI:29985"/>
        <dbReference type="ChEBI" id="CHEBI:30616"/>
        <dbReference type="ChEBI" id="CHEBI:43474"/>
        <dbReference type="ChEBI" id="CHEBI:57451"/>
        <dbReference type="ChEBI" id="CHEBI:456216"/>
        <dbReference type="EC" id="6.3.2.12"/>
    </reaction>
</comment>
<evidence type="ECO:0000256" key="3">
    <source>
        <dbReference type="ARBA" id="ARBA00022723"/>
    </source>
</evidence>
<keyword evidence="9" id="KW-1185">Reference proteome</keyword>
<proteinExistence type="inferred from homology"/>
<dbReference type="InterPro" id="IPR036615">
    <property type="entry name" value="Mur_ligase_C_dom_sf"/>
</dbReference>